<keyword evidence="2" id="KW-0004">4Fe-4S</keyword>
<dbReference type="GO" id="GO:0008168">
    <property type="term" value="F:methyltransferase activity"/>
    <property type="evidence" value="ECO:0007669"/>
    <property type="project" value="UniProtKB-KW"/>
</dbReference>
<comment type="subcellular location">
    <subcellularLocation>
        <location evidence="1">Mitochondrion matrix</location>
    </subcellularLocation>
</comment>
<proteinExistence type="inferred from homology"/>
<dbReference type="GO" id="GO:0005763">
    <property type="term" value="C:mitochondrial small ribosomal subunit"/>
    <property type="evidence" value="ECO:0007669"/>
    <property type="project" value="TreeGrafter"/>
</dbReference>
<evidence type="ECO:0000256" key="4">
    <source>
        <dbReference type="ARBA" id="ARBA00022723"/>
    </source>
</evidence>
<evidence type="ECO:0000313" key="15">
    <source>
        <dbReference type="Proteomes" id="UP001295444"/>
    </source>
</evidence>
<dbReference type="EMBL" id="OW240916">
    <property type="protein sequence ID" value="CAH2294805.1"/>
    <property type="molecule type" value="Genomic_DNA"/>
</dbReference>
<evidence type="ECO:0000256" key="3">
    <source>
        <dbReference type="ARBA" id="ARBA00022691"/>
    </source>
</evidence>
<sequence>MREDCCFYWHSFEANGWHGGRCTMLLSRLRFQQLRTLSTQAPGLSQLDNSTGFLSQVPYRKHPGILHLKLIRLPQKAHNAVQVLLKERSIRQLEDRVTALKNYLWSRKRPAEESDLRAQAAELERKTKTYMASIPEEDVSIQEEKVRNIVLKTLRKNTYHWQPLSYTDELCLVYLAARFDGGFAAVTRALQEIRQRVPDFNPQTLLDFGSGVGSVTWAAHAIWGDRIGEYMCVDSSASMNKLSELVMKGGTETGDMHVSEVYFRQFLPLSPKVQYDLVVSAFSLNELSSMAERQKTIQTLWRKTGAFLVLVENGTKEGHQLLMEARETVLHVQDKQIWDHRPPHMFAPCPHELACPKLAQKLQVPCNFTQLYQPLHLSLNSQQQCEKFSFLILSRNFVGEADAHWPRVISPVLRRPRHVHCHMCCADGQIYHDVITARRHGRDLYRCARNSEWGDRLPALVPFRNSDSEEIASGGKSTAT</sequence>
<dbReference type="PANTHER" id="PTHR13184:SF5">
    <property type="entry name" value="METHYLTRANSFERASE-LIKE PROTEIN 17, MITOCHONDRIAL"/>
    <property type="match status" value="1"/>
</dbReference>
<dbReference type="GO" id="GO:0006412">
    <property type="term" value="P:translation"/>
    <property type="evidence" value="ECO:0007669"/>
    <property type="project" value="InterPro"/>
</dbReference>
<keyword evidence="14" id="KW-0808">Transferase</keyword>
<dbReference type="InterPro" id="IPR052571">
    <property type="entry name" value="Mt_RNA_Methyltransferase"/>
</dbReference>
<dbReference type="Gene3D" id="3.40.50.150">
    <property type="entry name" value="Vaccinia Virus protein VP39"/>
    <property type="match status" value="1"/>
</dbReference>
<keyword evidence="7" id="KW-0411">Iron-sulfur</keyword>
<keyword evidence="5" id="KW-0809">Transit peptide</keyword>
<keyword evidence="3" id="KW-0949">S-adenosyl-L-methionine</keyword>
<dbReference type="InterPro" id="IPR029063">
    <property type="entry name" value="SAM-dependent_MTases_sf"/>
</dbReference>
<keyword evidence="8" id="KW-0496">Mitochondrion</keyword>
<dbReference type="InterPro" id="IPR015324">
    <property type="entry name" value="Ribosomal_Rsm22-like"/>
</dbReference>
<evidence type="ECO:0000256" key="9">
    <source>
        <dbReference type="ARBA" id="ARBA00045681"/>
    </source>
</evidence>
<dbReference type="PANTHER" id="PTHR13184">
    <property type="entry name" value="37S RIBOSOMAL PROTEIN S22"/>
    <property type="match status" value="1"/>
</dbReference>
<dbReference type="GO" id="GO:0032259">
    <property type="term" value="P:methylation"/>
    <property type="evidence" value="ECO:0007669"/>
    <property type="project" value="UniProtKB-KW"/>
</dbReference>
<comment type="subunit">
    <text evidence="11">Associates with the mitochondrial ribosome (mitoribosome).</text>
</comment>
<keyword evidence="6" id="KW-0408">Iron</keyword>
<dbReference type="FunFam" id="3.40.50.150:FF:000196">
    <property type="entry name" value="methyltransferase-like protein 17, mitochondrial"/>
    <property type="match status" value="1"/>
</dbReference>
<evidence type="ECO:0000256" key="7">
    <source>
        <dbReference type="ARBA" id="ARBA00023014"/>
    </source>
</evidence>
<evidence type="ECO:0000256" key="13">
    <source>
        <dbReference type="ARBA" id="ARBA00081511"/>
    </source>
</evidence>
<dbReference type="AlphaFoldDB" id="A0AAD1SB58"/>
<dbReference type="SUPFAM" id="SSF53335">
    <property type="entry name" value="S-adenosyl-L-methionine-dependent methyltransferases"/>
    <property type="match status" value="1"/>
</dbReference>
<keyword evidence="4" id="KW-0479">Metal-binding</keyword>
<evidence type="ECO:0000256" key="2">
    <source>
        <dbReference type="ARBA" id="ARBA00022485"/>
    </source>
</evidence>
<evidence type="ECO:0000256" key="10">
    <source>
        <dbReference type="ARBA" id="ARBA00060800"/>
    </source>
</evidence>
<reference evidence="14" key="1">
    <citation type="submission" date="2022-03" db="EMBL/GenBank/DDBJ databases">
        <authorList>
            <person name="Alioto T."/>
            <person name="Alioto T."/>
            <person name="Gomez Garrido J."/>
        </authorList>
    </citation>
    <scope>NUCLEOTIDE SEQUENCE</scope>
</reference>
<dbReference type="Pfam" id="PF09243">
    <property type="entry name" value="Rsm22"/>
    <property type="match status" value="1"/>
</dbReference>
<evidence type="ECO:0000256" key="12">
    <source>
        <dbReference type="ARBA" id="ARBA00069745"/>
    </source>
</evidence>
<comment type="similarity">
    <text evidence="10">Belongs to the methyltransferase superfamily. Rsm22 family.</text>
</comment>
<name>A0AAD1SB58_PELCU</name>
<evidence type="ECO:0000256" key="1">
    <source>
        <dbReference type="ARBA" id="ARBA00004305"/>
    </source>
</evidence>
<evidence type="ECO:0000256" key="8">
    <source>
        <dbReference type="ARBA" id="ARBA00023128"/>
    </source>
</evidence>
<accession>A0AAD1SB58</accession>
<dbReference type="Proteomes" id="UP001295444">
    <property type="component" value="Chromosome 05"/>
</dbReference>
<keyword evidence="14" id="KW-0489">Methyltransferase</keyword>
<dbReference type="GO" id="GO:0046872">
    <property type="term" value="F:metal ion binding"/>
    <property type="evidence" value="ECO:0007669"/>
    <property type="project" value="UniProtKB-KW"/>
</dbReference>
<dbReference type="GO" id="GO:0003735">
    <property type="term" value="F:structural constituent of ribosome"/>
    <property type="evidence" value="ECO:0007669"/>
    <property type="project" value="TreeGrafter"/>
</dbReference>
<evidence type="ECO:0000256" key="6">
    <source>
        <dbReference type="ARBA" id="ARBA00023004"/>
    </source>
</evidence>
<evidence type="ECO:0000256" key="11">
    <source>
        <dbReference type="ARBA" id="ARBA00062800"/>
    </source>
</evidence>
<organism evidence="14 15">
    <name type="scientific">Pelobates cultripes</name>
    <name type="common">Western spadefoot toad</name>
    <dbReference type="NCBI Taxonomy" id="61616"/>
    <lineage>
        <taxon>Eukaryota</taxon>
        <taxon>Metazoa</taxon>
        <taxon>Chordata</taxon>
        <taxon>Craniata</taxon>
        <taxon>Vertebrata</taxon>
        <taxon>Euteleostomi</taxon>
        <taxon>Amphibia</taxon>
        <taxon>Batrachia</taxon>
        <taxon>Anura</taxon>
        <taxon>Pelobatoidea</taxon>
        <taxon>Pelobatidae</taxon>
        <taxon>Pelobates</taxon>
    </lineage>
</organism>
<evidence type="ECO:0000313" key="14">
    <source>
        <dbReference type="EMBL" id="CAH2294805.1"/>
    </source>
</evidence>
<dbReference type="GO" id="GO:0051539">
    <property type="term" value="F:4 iron, 4 sulfur cluster binding"/>
    <property type="evidence" value="ECO:0007669"/>
    <property type="project" value="UniProtKB-KW"/>
</dbReference>
<gene>
    <name evidence="14" type="ORF">PECUL_23A032559</name>
</gene>
<protein>
    <recommendedName>
        <fullName evidence="12">Ribosome assembly protein METTL17, mitochondrial</fullName>
    </recommendedName>
    <alternativeName>
        <fullName evidence="13">Methyltransferase-like protein 17</fullName>
    </alternativeName>
</protein>
<keyword evidence="15" id="KW-1185">Reference proteome</keyword>
<evidence type="ECO:0000256" key="5">
    <source>
        <dbReference type="ARBA" id="ARBA00022946"/>
    </source>
</evidence>
<comment type="function">
    <text evidence="9">Mitochondrial ribosome (mitoribosome) assembly factor. Binds at the interface of the head and body domains of the mitochondrial small ribosomal subunit (mt-SSU), occluding the mRNA channel and preventing compaction of the head domain towards the body. Probable inactive methyltransferase: retains the characteristic folding and ability to bind S-adenosyl-L-methionine, but it probably lost its methyltransferase activity.</text>
</comment>
<dbReference type="GO" id="GO:0042274">
    <property type="term" value="P:ribosomal small subunit biogenesis"/>
    <property type="evidence" value="ECO:0007669"/>
    <property type="project" value="UniProtKB-ARBA"/>
</dbReference>